<keyword evidence="3" id="KW-1185">Reference proteome</keyword>
<dbReference type="Proteomes" id="UP000007305">
    <property type="component" value="Chromosome 3"/>
</dbReference>
<feature type="compositionally biased region" description="Low complexity" evidence="1">
    <location>
        <begin position="70"/>
        <end position="91"/>
    </location>
</feature>
<organism evidence="2 3">
    <name type="scientific">Zea mays</name>
    <name type="common">Maize</name>
    <dbReference type="NCBI Taxonomy" id="4577"/>
    <lineage>
        <taxon>Eukaryota</taxon>
        <taxon>Viridiplantae</taxon>
        <taxon>Streptophyta</taxon>
        <taxon>Embryophyta</taxon>
        <taxon>Tracheophyta</taxon>
        <taxon>Spermatophyta</taxon>
        <taxon>Magnoliopsida</taxon>
        <taxon>Liliopsida</taxon>
        <taxon>Poales</taxon>
        <taxon>Poaceae</taxon>
        <taxon>PACMAD clade</taxon>
        <taxon>Panicoideae</taxon>
        <taxon>Andropogonodae</taxon>
        <taxon>Andropogoneae</taxon>
        <taxon>Tripsacinae</taxon>
        <taxon>Zea</taxon>
    </lineage>
</organism>
<feature type="region of interest" description="Disordered" evidence="1">
    <location>
        <begin position="1"/>
        <end position="142"/>
    </location>
</feature>
<feature type="compositionally biased region" description="Basic residues" evidence="1">
    <location>
        <begin position="40"/>
        <end position="69"/>
    </location>
</feature>
<evidence type="ECO:0000256" key="1">
    <source>
        <dbReference type="SAM" id="MobiDB-lite"/>
    </source>
</evidence>
<feature type="compositionally biased region" description="Pro residues" evidence="1">
    <location>
        <begin position="92"/>
        <end position="114"/>
    </location>
</feature>
<proteinExistence type="predicted"/>
<dbReference type="Gramene" id="Zm00001eb123650_T001">
    <property type="protein sequence ID" value="Zm00001eb123650_P001"/>
    <property type="gene ID" value="Zm00001eb123650"/>
</dbReference>
<accession>A0A804MZQ6</accession>
<reference evidence="2" key="2">
    <citation type="submission" date="2019-07" db="EMBL/GenBank/DDBJ databases">
        <authorList>
            <person name="Seetharam A."/>
            <person name="Woodhouse M."/>
            <person name="Cannon E."/>
        </authorList>
    </citation>
    <scope>NUCLEOTIDE SEQUENCE [LARGE SCALE GENOMIC DNA]</scope>
    <source>
        <strain evidence="2">cv. B73</strain>
    </source>
</reference>
<name>A0A804MZQ6_MAIZE</name>
<dbReference type="InParanoid" id="A0A804MZQ6"/>
<reference evidence="3" key="1">
    <citation type="submission" date="2015-12" db="EMBL/GenBank/DDBJ databases">
        <title>Update maize B73 reference genome by single molecule sequencing technologies.</title>
        <authorList>
            <consortium name="Maize Genome Sequencing Project"/>
            <person name="Ware D."/>
        </authorList>
    </citation>
    <scope>NUCLEOTIDE SEQUENCE [LARGE SCALE GENOMIC DNA]</scope>
    <source>
        <strain evidence="3">cv. B73</strain>
    </source>
</reference>
<feature type="compositionally biased region" description="Low complexity" evidence="1">
    <location>
        <begin position="30"/>
        <end position="39"/>
    </location>
</feature>
<reference evidence="2" key="3">
    <citation type="submission" date="2021-05" db="UniProtKB">
        <authorList>
            <consortium name="EnsemblPlants"/>
        </authorList>
    </citation>
    <scope>IDENTIFICATION</scope>
    <source>
        <strain evidence="2">cv. B73</strain>
    </source>
</reference>
<dbReference type="EnsemblPlants" id="Zm00001eb123650_T001">
    <property type="protein sequence ID" value="Zm00001eb123650_P001"/>
    <property type="gene ID" value="Zm00001eb123650"/>
</dbReference>
<dbReference type="AlphaFoldDB" id="A0A804MZQ6"/>
<evidence type="ECO:0000313" key="2">
    <source>
        <dbReference type="EnsemblPlants" id="Zm00001eb123650_P001"/>
    </source>
</evidence>
<protein>
    <submittedName>
        <fullName evidence="2">Uncharacterized protein</fullName>
    </submittedName>
</protein>
<evidence type="ECO:0000313" key="3">
    <source>
        <dbReference type="Proteomes" id="UP000007305"/>
    </source>
</evidence>
<sequence length="403" mass="42482">MRRLEQGAPQLHDTSKSRAARQAGKPVIVSRAPASVTPAARRRRRCRRGRPCGARSRARRGGARRRRGGSARPARGGAAPPPRASSRGAARPPSPAPASSPPPSPASPGPWPPRPSRRRPRAPPSSPSSALPARARRQTHTHKHTLVVYLTGYFTSSRRLKLKGKESDGEFFFSFHLTLLLTHLCARGGVLDLALPPDGAALQLVGGLELRGAEVAEVVLEAPAVEEGGELVLQLHPGLGVQQLDRGGGAPAAAPEVEVLGGGGPGRGEHAEHVVGRGRRLGAVVLRVVAEHLAHEAPELGLGRGGVRGRRGAQLLEVAGLLRDPGLEELGEGLVGRQRRREGAVAPAAVGGRRRRGGGHGDRCGVVVVGWRWALAMAWMVVGLWGARARYKGSPCRPVRGTQ</sequence>